<dbReference type="CDD" id="cd13400">
    <property type="entry name" value="LT_IagB-like"/>
    <property type="match status" value="1"/>
</dbReference>
<evidence type="ECO:0000313" key="5">
    <source>
        <dbReference type="Proteomes" id="UP001595528"/>
    </source>
</evidence>
<comment type="similarity">
    <text evidence="1">Belongs to the virb1 family.</text>
</comment>
<organism evidence="4 5">
    <name type="scientific">Marinibaculum pumilum</name>
    <dbReference type="NCBI Taxonomy" id="1766165"/>
    <lineage>
        <taxon>Bacteria</taxon>
        <taxon>Pseudomonadati</taxon>
        <taxon>Pseudomonadota</taxon>
        <taxon>Alphaproteobacteria</taxon>
        <taxon>Rhodospirillales</taxon>
        <taxon>Rhodospirillaceae</taxon>
        <taxon>Marinibaculum</taxon>
    </lineage>
</organism>
<protein>
    <submittedName>
        <fullName evidence="4">Lytic transglycosylase domain-containing protein</fullName>
    </submittedName>
</protein>
<dbReference type="Pfam" id="PF01464">
    <property type="entry name" value="SLT"/>
    <property type="match status" value="1"/>
</dbReference>
<dbReference type="EMBL" id="JBHRTR010000044">
    <property type="protein sequence ID" value="MFC3230372.1"/>
    <property type="molecule type" value="Genomic_DNA"/>
</dbReference>
<dbReference type="InterPro" id="IPR008258">
    <property type="entry name" value="Transglycosylase_SLT_dom_1"/>
</dbReference>
<feature type="signal peptide" evidence="2">
    <location>
        <begin position="1"/>
        <end position="18"/>
    </location>
</feature>
<evidence type="ECO:0000313" key="4">
    <source>
        <dbReference type="EMBL" id="MFC3230372.1"/>
    </source>
</evidence>
<evidence type="ECO:0000256" key="1">
    <source>
        <dbReference type="ARBA" id="ARBA00009387"/>
    </source>
</evidence>
<dbReference type="SUPFAM" id="SSF53955">
    <property type="entry name" value="Lysozyme-like"/>
    <property type="match status" value="1"/>
</dbReference>
<keyword evidence="5" id="KW-1185">Reference proteome</keyword>
<gene>
    <name evidence="4" type="ORF">ACFOGJ_24195</name>
</gene>
<feature type="domain" description="Transglycosylase SLT" evidence="3">
    <location>
        <begin position="24"/>
        <end position="125"/>
    </location>
</feature>
<keyword evidence="2" id="KW-0732">Signal</keyword>
<name>A0ABV7L7Z4_9PROT</name>
<dbReference type="Gene3D" id="1.10.530.10">
    <property type="match status" value="1"/>
</dbReference>
<comment type="caution">
    <text evidence="4">The sequence shown here is derived from an EMBL/GenBank/DDBJ whole genome shotgun (WGS) entry which is preliminary data.</text>
</comment>
<proteinExistence type="inferred from homology"/>
<evidence type="ECO:0000259" key="3">
    <source>
        <dbReference type="Pfam" id="PF01464"/>
    </source>
</evidence>
<feature type="chain" id="PRO_5047106239" evidence="2">
    <location>
        <begin position="19"/>
        <end position="157"/>
    </location>
</feature>
<reference evidence="5" key="1">
    <citation type="journal article" date="2019" name="Int. J. Syst. Evol. Microbiol.">
        <title>The Global Catalogue of Microorganisms (GCM) 10K type strain sequencing project: providing services to taxonomists for standard genome sequencing and annotation.</title>
        <authorList>
            <consortium name="The Broad Institute Genomics Platform"/>
            <consortium name="The Broad Institute Genome Sequencing Center for Infectious Disease"/>
            <person name="Wu L."/>
            <person name="Ma J."/>
        </authorList>
    </citation>
    <scope>NUCLEOTIDE SEQUENCE [LARGE SCALE GENOMIC DNA]</scope>
    <source>
        <strain evidence="5">KCTC 42964</strain>
    </source>
</reference>
<evidence type="ECO:0000256" key="2">
    <source>
        <dbReference type="SAM" id="SignalP"/>
    </source>
</evidence>
<dbReference type="RefSeq" id="WP_379905485.1">
    <property type="nucleotide sequence ID" value="NZ_JBHRTR010000044.1"/>
</dbReference>
<dbReference type="InterPro" id="IPR023346">
    <property type="entry name" value="Lysozyme-like_dom_sf"/>
</dbReference>
<sequence>MALLVAAAAILAAPAASSAIEARCYAEAAQRYRVSAELLRAIAIVESGEEAGKVGSLAAWGEDLCAMQVHSQHLERLKEWGVTRERLLTEPCTCVAIGAWILSGEVAAVGAGWPAVARYHTGPRFETDLEVRRRGIAYAWKVHRALAVVQGRRGPER</sequence>
<accession>A0ABV7L7Z4</accession>
<dbReference type="Proteomes" id="UP001595528">
    <property type="component" value="Unassembled WGS sequence"/>
</dbReference>